<dbReference type="RefSeq" id="WP_168686079.1">
    <property type="nucleotide sequence ID" value="NZ_JAAXPF010000014.1"/>
</dbReference>
<dbReference type="Proteomes" id="UP001549139">
    <property type="component" value="Unassembled WGS sequence"/>
</dbReference>
<reference evidence="2 3" key="1">
    <citation type="submission" date="2020-04" db="EMBL/GenBank/DDBJ databases">
        <title>MicrobeNet Type strains.</title>
        <authorList>
            <person name="Nicholson A.C."/>
        </authorList>
    </citation>
    <scope>NUCLEOTIDE SEQUENCE [LARGE SCALE GENOMIC DNA]</scope>
    <source>
        <strain evidence="2 3">ATCC 700355</strain>
    </source>
</reference>
<protein>
    <submittedName>
        <fullName evidence="2">Uncharacterized protein</fullName>
    </submittedName>
</protein>
<comment type="caution">
    <text evidence="2">The sequence shown here is derived from an EMBL/GenBank/DDBJ whole genome shotgun (WGS) entry which is preliminary data.</text>
</comment>
<sequence length="47" mass="4992">MVDLKSLVTSAADVEELTADRATSRLGPSAEFTRCEVPAAGPLEWSL</sequence>
<dbReference type="EMBL" id="JBEPNZ010000001">
    <property type="protein sequence ID" value="MET3944332.1"/>
    <property type="molecule type" value="Genomic_DNA"/>
</dbReference>
<evidence type="ECO:0000313" key="4">
    <source>
        <dbReference type="Proteomes" id="UP001549139"/>
    </source>
</evidence>
<gene>
    <name evidence="2" type="ORF">HF989_09750</name>
    <name evidence="1" type="ORF">JOF50_001131</name>
</gene>
<evidence type="ECO:0000313" key="2">
    <source>
        <dbReference type="EMBL" id="NKY69637.1"/>
    </source>
</evidence>
<accession>A0A7X6LTP3</accession>
<reference evidence="1 4" key="2">
    <citation type="submission" date="2024-06" db="EMBL/GenBank/DDBJ databases">
        <title>Sequencing the genomes of 1000 actinobacteria strains.</title>
        <authorList>
            <person name="Klenk H.-P."/>
        </authorList>
    </citation>
    <scope>NUCLEOTIDE SEQUENCE [LARGE SCALE GENOMIC DNA]</scope>
    <source>
        <strain evidence="1 4">DSM 44265</strain>
    </source>
</reference>
<keyword evidence="4" id="KW-1185">Reference proteome</keyword>
<dbReference type="AlphaFoldDB" id="A0A7X6LTP3"/>
<organism evidence="2 3">
    <name type="scientific">Corynebacterium mucifaciens</name>
    <dbReference type="NCBI Taxonomy" id="57171"/>
    <lineage>
        <taxon>Bacteria</taxon>
        <taxon>Bacillati</taxon>
        <taxon>Actinomycetota</taxon>
        <taxon>Actinomycetes</taxon>
        <taxon>Mycobacteriales</taxon>
        <taxon>Corynebacteriaceae</taxon>
        <taxon>Corynebacterium</taxon>
    </lineage>
</organism>
<name>A0A7X6LTP3_9CORY</name>
<dbReference type="EMBL" id="JAAXPF010000014">
    <property type="protein sequence ID" value="NKY69637.1"/>
    <property type="molecule type" value="Genomic_DNA"/>
</dbReference>
<dbReference type="Proteomes" id="UP000554284">
    <property type="component" value="Unassembled WGS sequence"/>
</dbReference>
<evidence type="ECO:0000313" key="3">
    <source>
        <dbReference type="Proteomes" id="UP000554284"/>
    </source>
</evidence>
<proteinExistence type="predicted"/>
<evidence type="ECO:0000313" key="1">
    <source>
        <dbReference type="EMBL" id="MET3944332.1"/>
    </source>
</evidence>